<evidence type="ECO:0000313" key="2">
    <source>
        <dbReference type="Proteomes" id="UP001323405"/>
    </source>
</evidence>
<name>A0ABR0GAU4_9PEZI</name>
<reference evidence="1 2" key="1">
    <citation type="journal article" date="2023" name="bioRxiv">
        <title>High-quality genome assemblies of four members of thePodospora anserinaspecies complex.</title>
        <authorList>
            <person name="Ament-Velasquez S.L."/>
            <person name="Vogan A.A."/>
            <person name="Wallerman O."/>
            <person name="Hartmann F."/>
            <person name="Gautier V."/>
            <person name="Silar P."/>
            <person name="Giraud T."/>
            <person name="Johannesson H."/>
        </authorList>
    </citation>
    <scope>NUCLEOTIDE SEQUENCE [LARGE SCALE GENOMIC DNA]</scope>
    <source>
        <strain evidence="1 2">CBS 415.72m</strain>
    </source>
</reference>
<keyword evidence="2" id="KW-1185">Reference proteome</keyword>
<evidence type="ECO:0000313" key="1">
    <source>
        <dbReference type="EMBL" id="KAK4652744.1"/>
    </source>
</evidence>
<organism evidence="1 2">
    <name type="scientific">Podospora pseudocomata</name>
    <dbReference type="NCBI Taxonomy" id="2093779"/>
    <lineage>
        <taxon>Eukaryota</taxon>
        <taxon>Fungi</taxon>
        <taxon>Dikarya</taxon>
        <taxon>Ascomycota</taxon>
        <taxon>Pezizomycotina</taxon>
        <taxon>Sordariomycetes</taxon>
        <taxon>Sordariomycetidae</taxon>
        <taxon>Sordariales</taxon>
        <taxon>Podosporaceae</taxon>
        <taxon>Podospora</taxon>
    </lineage>
</organism>
<dbReference type="Proteomes" id="UP001323405">
    <property type="component" value="Unassembled WGS sequence"/>
</dbReference>
<dbReference type="GeneID" id="87903525"/>
<dbReference type="EMBL" id="JAFFHA010000007">
    <property type="protein sequence ID" value="KAK4652744.1"/>
    <property type="molecule type" value="Genomic_DNA"/>
</dbReference>
<comment type="caution">
    <text evidence="1">The sequence shown here is derived from an EMBL/GenBank/DDBJ whole genome shotgun (WGS) entry which is preliminary data.</text>
</comment>
<protein>
    <submittedName>
        <fullName evidence="1">Uncharacterized protein</fullName>
    </submittedName>
</protein>
<sequence length="69" mass="7961">MVKSNIREPKVPVKGALALILYFSQRFNRYHTSSKLGSSIVVPKPHLLFVSRLRLHPINHNHSTLERQC</sequence>
<accession>A0ABR0GAU4</accession>
<gene>
    <name evidence="1" type="ORF">QC762_0076330</name>
</gene>
<dbReference type="RefSeq" id="XP_062741719.1">
    <property type="nucleotide sequence ID" value="XM_062883817.1"/>
</dbReference>
<proteinExistence type="predicted"/>